<dbReference type="EMBL" id="KZ805517">
    <property type="protein sequence ID" value="PVH94886.1"/>
    <property type="molecule type" value="Genomic_DNA"/>
</dbReference>
<proteinExistence type="predicted"/>
<reference evidence="1 2" key="1">
    <citation type="journal article" date="2018" name="Sci. Rep.">
        <title>Comparative genomics provides insights into the lifestyle and reveals functional heterogeneity of dark septate endophytic fungi.</title>
        <authorList>
            <person name="Knapp D.G."/>
            <person name="Nemeth J.B."/>
            <person name="Barry K."/>
            <person name="Hainaut M."/>
            <person name="Henrissat B."/>
            <person name="Johnson J."/>
            <person name="Kuo A."/>
            <person name="Lim J.H.P."/>
            <person name="Lipzen A."/>
            <person name="Nolan M."/>
            <person name="Ohm R.A."/>
            <person name="Tamas L."/>
            <person name="Grigoriev I.V."/>
            <person name="Spatafora J.W."/>
            <person name="Nagy L.G."/>
            <person name="Kovacs G.M."/>
        </authorList>
    </citation>
    <scope>NUCLEOTIDE SEQUENCE [LARGE SCALE GENOMIC DNA]</scope>
    <source>
        <strain evidence="1 2">DSE2036</strain>
    </source>
</reference>
<accession>A0A2V1D9S1</accession>
<dbReference type="InterPro" id="IPR011333">
    <property type="entry name" value="SKP1/BTB/POZ_sf"/>
</dbReference>
<evidence type="ECO:0000313" key="1">
    <source>
        <dbReference type="EMBL" id="PVH94886.1"/>
    </source>
</evidence>
<gene>
    <name evidence="1" type="ORF">DM02DRAFT_660670</name>
</gene>
<keyword evidence="2" id="KW-1185">Reference proteome</keyword>
<dbReference type="Gene3D" id="3.30.710.10">
    <property type="entry name" value="Potassium Channel Kv1.1, Chain A"/>
    <property type="match status" value="1"/>
</dbReference>
<name>A0A2V1D9S1_9PLEO</name>
<organism evidence="1 2">
    <name type="scientific">Periconia macrospinosa</name>
    <dbReference type="NCBI Taxonomy" id="97972"/>
    <lineage>
        <taxon>Eukaryota</taxon>
        <taxon>Fungi</taxon>
        <taxon>Dikarya</taxon>
        <taxon>Ascomycota</taxon>
        <taxon>Pezizomycotina</taxon>
        <taxon>Dothideomycetes</taxon>
        <taxon>Pleosporomycetidae</taxon>
        <taxon>Pleosporales</taxon>
        <taxon>Massarineae</taxon>
        <taxon>Periconiaceae</taxon>
        <taxon>Periconia</taxon>
    </lineage>
</organism>
<dbReference type="OrthoDB" id="3795781at2759"/>
<dbReference type="AlphaFoldDB" id="A0A2V1D9S1"/>
<dbReference type="SUPFAM" id="SSF54695">
    <property type="entry name" value="POZ domain"/>
    <property type="match status" value="1"/>
</dbReference>
<dbReference type="Proteomes" id="UP000244855">
    <property type="component" value="Unassembled WGS sequence"/>
</dbReference>
<protein>
    <submittedName>
        <fullName evidence="1">Uncharacterized protein</fullName>
    </submittedName>
</protein>
<evidence type="ECO:0000313" key="2">
    <source>
        <dbReference type="Proteomes" id="UP000244855"/>
    </source>
</evidence>
<sequence length="386" mass="44985">MAATSEGGGALASDWYEKLFDSGMFSDVTLLYGEANGTHHHECKVHSTVLLSKCDWFADKWNIIIGNEKSSKSWKPTSQSIIVPGIPEELGRWFSHFKECKGHDIKIEHCTSWCLLLSMIKFCYTQNYHDCFCFSCETPRTPRHRSARHILMYALGQQYGVKDIFPHATKGFKDEIKKLRNVENNEIIMRRINLIFKLFKDDENNMLRAEALEEARWVASTTLSKQWLLQREQEFKELMPIASRYLFEDNSMIRELLKPAGFSEAKVPACYRCFDPLETPDQMSNFKRCLCKRCKKNPHKGAKGYSLALWQCQRCLVRWTCEGTRTRAELLNKCPCCQVLEMERRPPLESIEWECKKCGTLWDTFSIKPRYTEELNECICCPLETD</sequence>